<name>A0A2K3DNZ5_CHLRE</name>
<feature type="compositionally biased region" description="Acidic residues" evidence="1">
    <location>
        <begin position="257"/>
        <end position="273"/>
    </location>
</feature>
<feature type="region of interest" description="Disordered" evidence="1">
    <location>
        <begin position="499"/>
        <end position="528"/>
    </location>
</feature>
<feature type="transmembrane region" description="Helical" evidence="2">
    <location>
        <begin position="21"/>
        <end position="40"/>
    </location>
</feature>
<dbReference type="InParanoid" id="A0A2K3DNZ5"/>
<accession>A0A2K3DNZ5</accession>
<dbReference type="GeneID" id="5723658"/>
<keyword evidence="2" id="KW-0472">Membrane</keyword>
<feature type="compositionally biased region" description="Gly residues" evidence="1">
    <location>
        <begin position="632"/>
        <end position="644"/>
    </location>
</feature>
<organism evidence="3 4">
    <name type="scientific">Chlamydomonas reinhardtii</name>
    <name type="common">Chlamydomonas smithii</name>
    <dbReference type="NCBI Taxonomy" id="3055"/>
    <lineage>
        <taxon>Eukaryota</taxon>
        <taxon>Viridiplantae</taxon>
        <taxon>Chlorophyta</taxon>
        <taxon>core chlorophytes</taxon>
        <taxon>Chlorophyceae</taxon>
        <taxon>CS clade</taxon>
        <taxon>Chlamydomonadales</taxon>
        <taxon>Chlamydomonadaceae</taxon>
        <taxon>Chlamydomonas</taxon>
    </lineage>
</organism>
<proteinExistence type="predicted"/>
<dbReference type="EMBL" id="CM008967">
    <property type="protein sequence ID" value="PNW82238.1"/>
    <property type="molecule type" value="Genomic_DNA"/>
</dbReference>
<feature type="compositionally biased region" description="Gly residues" evidence="1">
    <location>
        <begin position="219"/>
        <end position="230"/>
    </location>
</feature>
<evidence type="ECO:0000313" key="3">
    <source>
        <dbReference type="EMBL" id="PNW82238.1"/>
    </source>
</evidence>
<dbReference type="RefSeq" id="XP_042923787.1">
    <property type="nucleotide sequence ID" value="XM_043063081.1"/>
</dbReference>
<gene>
    <name evidence="3" type="ORF">CHLRE_06g278127v5</name>
</gene>
<evidence type="ECO:0000256" key="1">
    <source>
        <dbReference type="SAM" id="MobiDB-lite"/>
    </source>
</evidence>
<feature type="region of interest" description="Disordered" evidence="1">
    <location>
        <begin position="219"/>
        <end position="279"/>
    </location>
</feature>
<keyword evidence="4" id="KW-1185">Reference proteome</keyword>
<reference evidence="3 4" key="1">
    <citation type="journal article" date="2007" name="Science">
        <title>The Chlamydomonas genome reveals the evolution of key animal and plant functions.</title>
        <authorList>
            <person name="Merchant S.S."/>
            <person name="Prochnik S.E."/>
            <person name="Vallon O."/>
            <person name="Harris E.H."/>
            <person name="Karpowicz S.J."/>
            <person name="Witman G.B."/>
            <person name="Terry A."/>
            <person name="Salamov A."/>
            <person name="Fritz-Laylin L.K."/>
            <person name="Marechal-Drouard L."/>
            <person name="Marshall W.F."/>
            <person name="Qu L.H."/>
            <person name="Nelson D.R."/>
            <person name="Sanderfoot A.A."/>
            <person name="Spalding M.H."/>
            <person name="Kapitonov V.V."/>
            <person name="Ren Q."/>
            <person name="Ferris P."/>
            <person name="Lindquist E."/>
            <person name="Shapiro H."/>
            <person name="Lucas S.M."/>
            <person name="Grimwood J."/>
            <person name="Schmutz J."/>
            <person name="Cardol P."/>
            <person name="Cerutti H."/>
            <person name="Chanfreau G."/>
            <person name="Chen C.L."/>
            <person name="Cognat V."/>
            <person name="Croft M.T."/>
            <person name="Dent R."/>
            <person name="Dutcher S."/>
            <person name="Fernandez E."/>
            <person name="Fukuzawa H."/>
            <person name="Gonzalez-Ballester D."/>
            <person name="Gonzalez-Halphen D."/>
            <person name="Hallmann A."/>
            <person name="Hanikenne M."/>
            <person name="Hippler M."/>
            <person name="Inwood W."/>
            <person name="Jabbari K."/>
            <person name="Kalanon M."/>
            <person name="Kuras R."/>
            <person name="Lefebvre P.A."/>
            <person name="Lemaire S.D."/>
            <person name="Lobanov A.V."/>
            <person name="Lohr M."/>
            <person name="Manuell A."/>
            <person name="Meier I."/>
            <person name="Mets L."/>
            <person name="Mittag M."/>
            <person name="Mittelmeier T."/>
            <person name="Moroney J.V."/>
            <person name="Moseley J."/>
            <person name="Napoli C."/>
            <person name="Nedelcu A.M."/>
            <person name="Niyogi K."/>
            <person name="Novoselov S.V."/>
            <person name="Paulsen I.T."/>
            <person name="Pazour G."/>
            <person name="Purton S."/>
            <person name="Ral J.P."/>
            <person name="Riano-Pachon D.M."/>
            <person name="Riekhof W."/>
            <person name="Rymarquis L."/>
            <person name="Schroda M."/>
            <person name="Stern D."/>
            <person name="Umen J."/>
            <person name="Willows R."/>
            <person name="Wilson N."/>
            <person name="Zimmer S.L."/>
            <person name="Allmer J."/>
            <person name="Balk J."/>
            <person name="Bisova K."/>
            <person name="Chen C.J."/>
            <person name="Elias M."/>
            <person name="Gendler K."/>
            <person name="Hauser C."/>
            <person name="Lamb M.R."/>
            <person name="Ledford H."/>
            <person name="Long J.C."/>
            <person name="Minagawa J."/>
            <person name="Page M.D."/>
            <person name="Pan J."/>
            <person name="Pootakham W."/>
            <person name="Roje S."/>
            <person name="Rose A."/>
            <person name="Stahlberg E."/>
            <person name="Terauchi A.M."/>
            <person name="Yang P."/>
            <person name="Ball S."/>
            <person name="Bowler C."/>
            <person name="Dieckmann C.L."/>
            <person name="Gladyshev V.N."/>
            <person name="Green P."/>
            <person name="Jorgensen R."/>
            <person name="Mayfield S."/>
            <person name="Mueller-Roeber B."/>
            <person name="Rajamani S."/>
            <person name="Sayre R.T."/>
            <person name="Brokstein P."/>
            <person name="Dubchak I."/>
            <person name="Goodstein D."/>
            <person name="Hornick L."/>
            <person name="Huang Y.W."/>
            <person name="Jhaveri J."/>
            <person name="Luo Y."/>
            <person name="Martinez D."/>
            <person name="Ngau W.C."/>
            <person name="Otillar B."/>
            <person name="Poliakov A."/>
            <person name="Porter A."/>
            <person name="Szajkowski L."/>
            <person name="Werner G."/>
            <person name="Zhou K."/>
            <person name="Grigoriev I.V."/>
            <person name="Rokhsar D.S."/>
            <person name="Grossman A.R."/>
        </authorList>
    </citation>
    <scope>NUCLEOTIDE SEQUENCE [LARGE SCALE GENOMIC DNA]</scope>
    <source>
        <strain evidence="4">CC-503</strain>
    </source>
</reference>
<sequence>MPPRPSRGHAVEALPGLSLRTAIALVLAVWVACTVIMMHYHSFTDVRKFSYSDHVRASFPAPLALTHLGQLDSNAAQAAAFMPVYDNPHPPYALVLVANYYGSSSLHLLRPGHRPLLKPLAVLQTECGHSWAAWEQGGRRWAAIANYCSKDGAGDSSGSNSSSTGSGSGSGGHKGVVIYELEQLAAASSSAGPDWGFKAAVALTAKGASHVLHFELPGGVGAGTGAGRGTGGRRRKAAATAGRQRSWLGGGRKVEEGEVEEEREEEGAEEDLEGEHGGEERLPAHVLAVAAYGSDEIVLYGLMYGRTAAAAGGAAGLSTSVLQRIRLPGVSSVAACRGGGGQLFLMGLSYFDKGFSTRSAVYRWDAAKRQFALLQVLATDGAHGGRCFPVYEPGADPTTASSSHLLSSSSSSRSSDDSSSKAGSGGQQQQQQQQQRHAGAQHEALYLAIANSRSGEEYEANSTIWRYDPTAGRFLLHQMVETVGAHDVQHLRLPPHVLGKRGGRFATSSARHARRPGGGGSDMGSQDEVTGPGLDVLVFANRGVDQACSLEEHSPILVWHPGRRRFEPTAHLSGISCATGLAAGRLRQHGAAGPPTTYLLATGDRTANGSYTGAMTHVWSLEEEKAPGAFGGGGGGGGGGGVGGHFTSTLQH</sequence>
<feature type="compositionally biased region" description="Low complexity" evidence="1">
    <location>
        <begin position="400"/>
        <end position="413"/>
    </location>
</feature>
<feature type="region of interest" description="Disordered" evidence="1">
    <location>
        <begin position="632"/>
        <end position="652"/>
    </location>
</feature>
<feature type="compositionally biased region" description="Low complexity" evidence="1">
    <location>
        <begin position="427"/>
        <end position="438"/>
    </location>
</feature>
<dbReference type="OrthoDB" id="532982at2759"/>
<dbReference type="KEGG" id="cre:CHLRE_06g278127v5"/>
<dbReference type="ExpressionAtlas" id="A0A2K3DNZ5">
    <property type="expression patterns" value="baseline"/>
</dbReference>
<feature type="region of interest" description="Disordered" evidence="1">
    <location>
        <begin position="398"/>
        <end position="441"/>
    </location>
</feature>
<evidence type="ECO:0000313" key="4">
    <source>
        <dbReference type="Proteomes" id="UP000006906"/>
    </source>
</evidence>
<dbReference type="Proteomes" id="UP000006906">
    <property type="component" value="Chromosome 6"/>
</dbReference>
<dbReference type="AlphaFoldDB" id="A0A2K3DNZ5"/>
<keyword evidence="2" id="KW-1133">Transmembrane helix</keyword>
<evidence type="ECO:0000256" key="2">
    <source>
        <dbReference type="SAM" id="Phobius"/>
    </source>
</evidence>
<protein>
    <submittedName>
        <fullName evidence="3">Uncharacterized protein</fullName>
    </submittedName>
</protein>
<dbReference type="PROSITE" id="PS51257">
    <property type="entry name" value="PROKAR_LIPOPROTEIN"/>
    <property type="match status" value="1"/>
</dbReference>
<keyword evidence="2" id="KW-0812">Transmembrane</keyword>
<dbReference type="Gramene" id="PNW82238">
    <property type="protein sequence ID" value="PNW82238"/>
    <property type="gene ID" value="CHLRE_06g278127v5"/>
</dbReference>